<protein>
    <submittedName>
        <fullName evidence="4">Uncharacterized protein</fullName>
    </submittedName>
</protein>
<keyword evidence="2" id="KW-0677">Repeat</keyword>
<dbReference type="PANTHER" id="PTHR45712:SF31">
    <property type="entry name" value="PODOCAN"/>
    <property type="match status" value="1"/>
</dbReference>
<gene>
    <name evidence="4" type="ORF">CUNI_LOCUS18830</name>
</gene>
<dbReference type="InterPro" id="IPR001611">
    <property type="entry name" value="Leu-rich_rpt"/>
</dbReference>
<proteinExistence type="predicted"/>
<dbReference type="PROSITE" id="PS51450">
    <property type="entry name" value="LRR"/>
    <property type="match status" value="3"/>
</dbReference>
<name>A0A8S3ZYZ3_9EUPU</name>
<dbReference type="InterPro" id="IPR032675">
    <property type="entry name" value="LRR_dom_sf"/>
</dbReference>
<dbReference type="GO" id="GO:0005615">
    <property type="term" value="C:extracellular space"/>
    <property type="evidence" value="ECO:0007669"/>
    <property type="project" value="TreeGrafter"/>
</dbReference>
<feature type="signal peptide" evidence="3">
    <location>
        <begin position="1"/>
        <end position="24"/>
    </location>
</feature>
<dbReference type="AlphaFoldDB" id="A0A8S3ZYZ3"/>
<dbReference type="Proteomes" id="UP000678393">
    <property type="component" value="Unassembled WGS sequence"/>
</dbReference>
<organism evidence="4 5">
    <name type="scientific">Candidula unifasciata</name>
    <dbReference type="NCBI Taxonomy" id="100452"/>
    <lineage>
        <taxon>Eukaryota</taxon>
        <taxon>Metazoa</taxon>
        <taxon>Spiralia</taxon>
        <taxon>Lophotrochozoa</taxon>
        <taxon>Mollusca</taxon>
        <taxon>Gastropoda</taxon>
        <taxon>Heterobranchia</taxon>
        <taxon>Euthyneura</taxon>
        <taxon>Panpulmonata</taxon>
        <taxon>Eupulmonata</taxon>
        <taxon>Stylommatophora</taxon>
        <taxon>Helicina</taxon>
        <taxon>Helicoidea</taxon>
        <taxon>Geomitridae</taxon>
        <taxon>Candidula</taxon>
    </lineage>
</organism>
<evidence type="ECO:0000256" key="2">
    <source>
        <dbReference type="ARBA" id="ARBA00022737"/>
    </source>
</evidence>
<feature type="chain" id="PRO_5035886586" evidence="3">
    <location>
        <begin position="25"/>
        <end position="487"/>
    </location>
</feature>
<evidence type="ECO:0000256" key="3">
    <source>
        <dbReference type="SAM" id="SignalP"/>
    </source>
</evidence>
<dbReference type="Pfam" id="PF13855">
    <property type="entry name" value="LRR_8"/>
    <property type="match status" value="2"/>
</dbReference>
<evidence type="ECO:0000313" key="4">
    <source>
        <dbReference type="EMBL" id="CAG5133272.1"/>
    </source>
</evidence>
<dbReference type="SUPFAM" id="SSF52058">
    <property type="entry name" value="L domain-like"/>
    <property type="match status" value="2"/>
</dbReference>
<sequence length="487" mass="53689">MIRCQLFLLKIVCAFLVSVIPCGANCPYKVCDCYGSTISCEWRGLTEVPPLISTNYIGLTELIFDGNNITRIPSSSLPSGLVSISLINNPTTTIEDTAFKGSANSLEALLFSDFRFTRIPDALLSLNKLQSLTIYEGTVLDWNVKVMTKLGQTVEILDLYALGLNTWPDWIQDFVILKSLTVASGSISFVPPGALAHLSESLASLFLDSNKLLEVPEAIFNITSLENLNLSNNSISNATWLPRRSNLTSLGLQTNRISNAEQLSNALLPFKDTLNYLYIQENLLTSVPNLTFLTQVGSLDLSSNRINNTYSGAVQPNLFSLDLGYNYLSAVPRFMSHLTSITDVRLSSNIVKSIQAEEFPPNTVTIDLDFNYITELTDTSFPESPKIKYLNLNNNPLARISPLAFKNIPLLLGLNLQSTKLTRLPQTLSFLTSLNRLDLSNCNKLVCTCLEKGLKPWVTSLFHSNVIGMCGATSVYDFFTQLSSACP</sequence>
<comment type="caution">
    <text evidence="4">The sequence shown here is derived from an EMBL/GenBank/DDBJ whole genome shotgun (WGS) entry which is preliminary data.</text>
</comment>
<accession>A0A8S3ZYZ3</accession>
<evidence type="ECO:0000313" key="5">
    <source>
        <dbReference type="Proteomes" id="UP000678393"/>
    </source>
</evidence>
<dbReference type="EMBL" id="CAJHNH020006057">
    <property type="protein sequence ID" value="CAG5133272.1"/>
    <property type="molecule type" value="Genomic_DNA"/>
</dbReference>
<dbReference type="PANTHER" id="PTHR45712">
    <property type="entry name" value="AGAP008170-PA"/>
    <property type="match status" value="1"/>
</dbReference>
<dbReference type="SMART" id="SM00364">
    <property type="entry name" value="LRR_BAC"/>
    <property type="match status" value="4"/>
</dbReference>
<keyword evidence="1" id="KW-0433">Leucine-rich repeat</keyword>
<dbReference type="Gene3D" id="3.80.10.10">
    <property type="entry name" value="Ribonuclease Inhibitor"/>
    <property type="match status" value="4"/>
</dbReference>
<evidence type="ECO:0000256" key="1">
    <source>
        <dbReference type="ARBA" id="ARBA00022614"/>
    </source>
</evidence>
<reference evidence="4" key="1">
    <citation type="submission" date="2021-04" db="EMBL/GenBank/DDBJ databases">
        <authorList>
            <consortium name="Molecular Ecology Group"/>
        </authorList>
    </citation>
    <scope>NUCLEOTIDE SEQUENCE</scope>
</reference>
<keyword evidence="5" id="KW-1185">Reference proteome</keyword>
<dbReference type="OrthoDB" id="676979at2759"/>
<keyword evidence="3" id="KW-0732">Signal</keyword>
<dbReference type="InterPro" id="IPR050333">
    <property type="entry name" value="SLRP"/>
</dbReference>